<reference evidence="3" key="2">
    <citation type="submission" date="2023-03" db="EMBL/GenBank/DDBJ databases">
        <authorList>
            <person name="Inwood S.N."/>
            <person name="Skelly J.G."/>
            <person name="Guhlin J."/>
            <person name="Harrop T.W.R."/>
            <person name="Goldson S.G."/>
            <person name="Dearden P.K."/>
        </authorList>
    </citation>
    <scope>NUCLEOTIDE SEQUENCE</scope>
    <source>
        <strain evidence="3">Lincoln</strain>
        <tissue evidence="3">Whole body</tissue>
    </source>
</reference>
<dbReference type="Proteomes" id="UP001168972">
    <property type="component" value="Unassembled WGS sequence"/>
</dbReference>
<gene>
    <name evidence="3" type="ORF">PV327_004331</name>
</gene>
<feature type="compositionally biased region" description="Low complexity" evidence="1">
    <location>
        <begin position="179"/>
        <end position="206"/>
    </location>
</feature>
<evidence type="ECO:0000256" key="1">
    <source>
        <dbReference type="SAM" id="MobiDB-lite"/>
    </source>
</evidence>
<evidence type="ECO:0000256" key="2">
    <source>
        <dbReference type="SAM" id="SignalP"/>
    </source>
</evidence>
<feature type="compositionally biased region" description="Acidic residues" evidence="1">
    <location>
        <begin position="257"/>
        <end position="271"/>
    </location>
</feature>
<dbReference type="AlphaFoldDB" id="A0AA39KMD5"/>
<feature type="compositionally biased region" description="Basic and acidic residues" evidence="1">
    <location>
        <begin position="135"/>
        <end position="144"/>
    </location>
</feature>
<keyword evidence="4" id="KW-1185">Reference proteome</keyword>
<name>A0AA39KMD5_MICHY</name>
<proteinExistence type="predicted"/>
<feature type="compositionally biased region" description="Basic and acidic residues" evidence="1">
    <location>
        <begin position="207"/>
        <end position="216"/>
    </location>
</feature>
<feature type="region of interest" description="Disordered" evidence="1">
    <location>
        <begin position="179"/>
        <end position="282"/>
    </location>
</feature>
<evidence type="ECO:0000313" key="4">
    <source>
        <dbReference type="Proteomes" id="UP001168972"/>
    </source>
</evidence>
<feature type="region of interest" description="Disordered" evidence="1">
    <location>
        <begin position="115"/>
        <end position="144"/>
    </location>
</feature>
<feature type="chain" id="PRO_5041424078" evidence="2">
    <location>
        <begin position="19"/>
        <end position="401"/>
    </location>
</feature>
<organism evidence="3 4">
    <name type="scientific">Microctonus hyperodae</name>
    <name type="common">Parasitoid wasp</name>
    <dbReference type="NCBI Taxonomy" id="165561"/>
    <lineage>
        <taxon>Eukaryota</taxon>
        <taxon>Metazoa</taxon>
        <taxon>Ecdysozoa</taxon>
        <taxon>Arthropoda</taxon>
        <taxon>Hexapoda</taxon>
        <taxon>Insecta</taxon>
        <taxon>Pterygota</taxon>
        <taxon>Neoptera</taxon>
        <taxon>Endopterygota</taxon>
        <taxon>Hymenoptera</taxon>
        <taxon>Apocrita</taxon>
        <taxon>Ichneumonoidea</taxon>
        <taxon>Braconidae</taxon>
        <taxon>Euphorinae</taxon>
        <taxon>Microctonus</taxon>
    </lineage>
</organism>
<keyword evidence="2" id="KW-0732">Signal</keyword>
<evidence type="ECO:0000313" key="3">
    <source>
        <dbReference type="EMBL" id="KAK0166853.1"/>
    </source>
</evidence>
<feature type="signal peptide" evidence="2">
    <location>
        <begin position="1"/>
        <end position="18"/>
    </location>
</feature>
<accession>A0AA39KMD5</accession>
<dbReference type="EMBL" id="JAQQBR010001832">
    <property type="protein sequence ID" value="KAK0166853.1"/>
    <property type="molecule type" value="Genomic_DNA"/>
</dbReference>
<protein>
    <submittedName>
        <fullName evidence="3">Uncharacterized protein</fullName>
    </submittedName>
</protein>
<reference evidence="3" key="1">
    <citation type="journal article" date="2023" name="bioRxiv">
        <title>Scaffold-level genome assemblies of two parasitoid biocontrol wasps reveal the parthenogenesis mechanism and an associated novel virus.</title>
        <authorList>
            <person name="Inwood S."/>
            <person name="Skelly J."/>
            <person name="Guhlin J."/>
            <person name="Harrop T."/>
            <person name="Goldson S."/>
            <person name="Dearden P."/>
        </authorList>
    </citation>
    <scope>NUCLEOTIDE SEQUENCE</scope>
    <source>
        <strain evidence="3">Lincoln</strain>
        <tissue evidence="3">Whole body</tissue>
    </source>
</reference>
<comment type="caution">
    <text evidence="3">The sequence shown here is derived from an EMBL/GenBank/DDBJ whole genome shotgun (WGS) entry which is preliminary data.</text>
</comment>
<sequence length="401" mass="44996">MKTFYLISIFLLFEKSDAAVVRKDPAFATPRYSDSYIPAVMQVIFNGIEQYRIKQLEEAEMAATSTTIPTTISHSPGQQQPMPVMLMNEKPSVVQEASENETEKPSDNVQSTLATIDEKPETAETPESIYGTPETNHETPEEMHEMQEINHEIPQIVENNHEISDVNSNDKLETTTISLNSKPQQNNQSNSSSEDSSLSSSSSSSSSEEKEKDDKNKAKKPSIDSVVEEIYEIMKPKNKSKNSSEESSDDSSKSIESEESTEDDSDEDENDENRFTLLGEKVTQVPRPSLSTYLRRSKLSSNSTTFQDLASLYDSLSRYLRKLGYAKYAGYSDAVLETLQTSAEGGFGPQIKKLLDEIVKRDEVTREDTKIKIAETLECLKDPNSQFNRDISTLLPLRFNS</sequence>